<protein>
    <recommendedName>
        <fullName evidence="3">Cilia- and flagella-associated protein 157</fullName>
    </recommendedName>
</protein>
<evidence type="ECO:0000256" key="5">
    <source>
        <dbReference type="ARBA" id="ARBA00023069"/>
    </source>
</evidence>
<dbReference type="Proteomes" id="UP000052978">
    <property type="component" value="Unassembled WGS sequence"/>
</dbReference>
<dbReference type="EMBL" id="KE164341">
    <property type="protein sequence ID" value="EPQ17194.1"/>
    <property type="molecule type" value="Genomic_DNA"/>
</dbReference>
<comment type="subcellular location">
    <subcellularLocation>
        <location evidence="1">Cell projection</location>
        <location evidence="1">Cilium</location>
    </subcellularLocation>
</comment>
<comment type="similarity">
    <text evidence="2">Belongs to the CFAP157 family.</text>
</comment>
<sequence>MAQSQEGSTEEVANSVDEEAWRAQTPGALPRPRLRYQHKWDELAVQEKLFRQEYEQLASNKKEIVAFLKRTLNQRVDEIADLNEQLQSLQLAKEMEKDAFEAQLAQVRHEFQETKDQLTTENIIIGGKLAALEEFRQQKEELSEKFTLLEDQLQKQEYEYKDYMYNLEKKSVLDRDRVKKEIIQRVNQVATDFHKMATSQMWDTTKQAILENNTVTLQLSRVSQHGVQLLRENDQLKSNQDKLCKELELLQNAKQAMAKHSRSHQKVCLPGPQHRVFGT</sequence>
<evidence type="ECO:0000256" key="7">
    <source>
        <dbReference type="SAM" id="Coils"/>
    </source>
</evidence>
<evidence type="ECO:0000256" key="2">
    <source>
        <dbReference type="ARBA" id="ARBA00010841"/>
    </source>
</evidence>
<dbReference type="GO" id="GO:0008017">
    <property type="term" value="F:microtubule binding"/>
    <property type="evidence" value="ECO:0007669"/>
    <property type="project" value="TreeGrafter"/>
</dbReference>
<evidence type="ECO:0000256" key="4">
    <source>
        <dbReference type="ARBA" id="ARBA00023054"/>
    </source>
</evidence>
<dbReference type="AlphaFoldDB" id="S7NI99"/>
<reference evidence="9 10" key="1">
    <citation type="journal article" date="2013" name="Nat. Commun.">
        <title>Genome analysis reveals insights into physiology and longevity of the Brandt's bat Myotis brandtii.</title>
        <authorList>
            <person name="Seim I."/>
            <person name="Fang X."/>
            <person name="Xiong Z."/>
            <person name="Lobanov A.V."/>
            <person name="Huang Z."/>
            <person name="Ma S."/>
            <person name="Feng Y."/>
            <person name="Turanov A.A."/>
            <person name="Zhu Y."/>
            <person name="Lenz T.L."/>
            <person name="Gerashchenko M.V."/>
            <person name="Fan D."/>
            <person name="Hee Yim S."/>
            <person name="Yao X."/>
            <person name="Jordan D."/>
            <person name="Xiong Y."/>
            <person name="Ma Y."/>
            <person name="Lyapunov A.N."/>
            <person name="Chen G."/>
            <person name="Kulakova O.I."/>
            <person name="Sun Y."/>
            <person name="Lee S.G."/>
            <person name="Bronson R.T."/>
            <person name="Moskalev A.A."/>
            <person name="Sunyaev S.R."/>
            <person name="Zhang G."/>
            <person name="Krogh A."/>
            <person name="Wang J."/>
            <person name="Gladyshev V.N."/>
        </authorList>
    </citation>
    <scope>NUCLEOTIDE SEQUENCE [LARGE SCALE GENOMIC DNA]</scope>
</reference>
<organism evidence="9 10">
    <name type="scientific">Myotis brandtii</name>
    <name type="common">Brandt's bat</name>
    <dbReference type="NCBI Taxonomy" id="109478"/>
    <lineage>
        <taxon>Eukaryota</taxon>
        <taxon>Metazoa</taxon>
        <taxon>Chordata</taxon>
        <taxon>Craniata</taxon>
        <taxon>Vertebrata</taxon>
        <taxon>Euteleostomi</taxon>
        <taxon>Mammalia</taxon>
        <taxon>Eutheria</taxon>
        <taxon>Laurasiatheria</taxon>
        <taxon>Chiroptera</taxon>
        <taxon>Yangochiroptera</taxon>
        <taxon>Vespertilionidae</taxon>
        <taxon>Myotis</taxon>
    </lineage>
</organism>
<evidence type="ECO:0000256" key="3">
    <source>
        <dbReference type="ARBA" id="ARBA00014087"/>
    </source>
</evidence>
<name>S7NI99_MYOBR</name>
<keyword evidence="5" id="KW-0969">Cilium</keyword>
<evidence type="ECO:0000256" key="6">
    <source>
        <dbReference type="ARBA" id="ARBA00023273"/>
    </source>
</evidence>
<dbReference type="GO" id="GO:0007288">
    <property type="term" value="P:sperm axoneme assembly"/>
    <property type="evidence" value="ECO:0007669"/>
    <property type="project" value="TreeGrafter"/>
</dbReference>
<dbReference type="PANTHER" id="PTHR31954">
    <property type="entry name" value="CILIA- AND FLAGELLA-ASSOCIATED PROTEIN 157"/>
    <property type="match status" value="1"/>
</dbReference>
<dbReference type="PANTHER" id="PTHR31954:SF1">
    <property type="entry name" value="CILIA- AND FLAGELLA-ASSOCIATED PROTEIN 157"/>
    <property type="match status" value="1"/>
</dbReference>
<evidence type="ECO:0000256" key="8">
    <source>
        <dbReference type="SAM" id="MobiDB-lite"/>
    </source>
</evidence>
<dbReference type="eggNOG" id="ENOG502QQK8">
    <property type="taxonomic scope" value="Eukaryota"/>
</dbReference>
<dbReference type="GO" id="GO:0036064">
    <property type="term" value="C:ciliary basal body"/>
    <property type="evidence" value="ECO:0007669"/>
    <property type="project" value="TreeGrafter"/>
</dbReference>
<accession>S7NI99</accession>
<keyword evidence="6" id="KW-0966">Cell projection</keyword>
<keyword evidence="4 7" id="KW-0175">Coiled coil</keyword>
<keyword evidence="10" id="KW-1185">Reference proteome</keyword>
<feature type="coiled-coil region" evidence="7">
    <location>
        <begin position="65"/>
        <end position="159"/>
    </location>
</feature>
<evidence type="ECO:0000313" key="9">
    <source>
        <dbReference type="EMBL" id="EPQ17194.1"/>
    </source>
</evidence>
<gene>
    <name evidence="9" type="ORF">D623_10025047</name>
</gene>
<proteinExistence type="inferred from homology"/>
<dbReference type="InterPro" id="IPR038844">
    <property type="entry name" value="CFAP157"/>
</dbReference>
<feature type="region of interest" description="Disordered" evidence="8">
    <location>
        <begin position="1"/>
        <end position="27"/>
    </location>
</feature>
<evidence type="ECO:0000256" key="1">
    <source>
        <dbReference type="ARBA" id="ARBA00004138"/>
    </source>
</evidence>
<evidence type="ECO:0000313" key="10">
    <source>
        <dbReference type="Proteomes" id="UP000052978"/>
    </source>
</evidence>